<dbReference type="RefSeq" id="WP_061171101.1">
    <property type="nucleotide sequence ID" value="NZ_FCOA02000029.1"/>
</dbReference>
<evidence type="ECO:0000259" key="6">
    <source>
        <dbReference type="PROSITE" id="PS50931"/>
    </source>
</evidence>
<dbReference type="InterPro" id="IPR000847">
    <property type="entry name" value="LysR_HTH_N"/>
</dbReference>
<evidence type="ECO:0000256" key="3">
    <source>
        <dbReference type="ARBA" id="ARBA00023125"/>
    </source>
</evidence>
<evidence type="ECO:0000256" key="1">
    <source>
        <dbReference type="ARBA" id="ARBA00009437"/>
    </source>
</evidence>
<keyword evidence="2" id="KW-0805">Transcription regulation</keyword>
<dbReference type="OrthoDB" id="5495633at2"/>
<gene>
    <name evidence="7" type="ORF">AWB79_06062</name>
</gene>
<name>A0A158CVM9_9BURK</name>
<dbReference type="Gene3D" id="3.40.190.10">
    <property type="entry name" value="Periplasmic binding protein-like II"/>
    <property type="match status" value="2"/>
</dbReference>
<dbReference type="STRING" id="1777140.AWB79_06062"/>
<dbReference type="SUPFAM" id="SSF46785">
    <property type="entry name" value="Winged helix' DNA-binding domain"/>
    <property type="match status" value="1"/>
</dbReference>
<keyword evidence="4" id="KW-0804">Transcription</keyword>
<accession>A0A158CVM9</accession>
<comment type="caution">
    <text evidence="7">The sequence shown here is derived from an EMBL/GenBank/DDBJ whole genome shotgun (WGS) entry which is preliminary data.</text>
</comment>
<dbReference type="InterPro" id="IPR036390">
    <property type="entry name" value="WH_DNA-bd_sf"/>
</dbReference>
<dbReference type="InterPro" id="IPR037402">
    <property type="entry name" value="YidZ_PBP2"/>
</dbReference>
<dbReference type="GO" id="GO:0003677">
    <property type="term" value="F:DNA binding"/>
    <property type="evidence" value="ECO:0007669"/>
    <property type="project" value="UniProtKB-KW"/>
</dbReference>
<organism evidence="7 8">
    <name type="scientific">Caballeronia hypogeia</name>
    <dbReference type="NCBI Taxonomy" id="1777140"/>
    <lineage>
        <taxon>Bacteria</taxon>
        <taxon>Pseudomonadati</taxon>
        <taxon>Pseudomonadota</taxon>
        <taxon>Betaproteobacteria</taxon>
        <taxon>Burkholderiales</taxon>
        <taxon>Burkholderiaceae</taxon>
        <taxon>Caballeronia</taxon>
    </lineage>
</organism>
<keyword evidence="3" id="KW-0238">DNA-binding</keyword>
<evidence type="ECO:0000256" key="4">
    <source>
        <dbReference type="ARBA" id="ARBA00023163"/>
    </source>
</evidence>
<dbReference type="InterPro" id="IPR036388">
    <property type="entry name" value="WH-like_DNA-bd_sf"/>
</dbReference>
<dbReference type="PANTHER" id="PTHR30118:SF15">
    <property type="entry name" value="TRANSCRIPTIONAL REGULATORY PROTEIN"/>
    <property type="match status" value="1"/>
</dbReference>
<reference evidence="7" key="1">
    <citation type="submission" date="2016-01" db="EMBL/GenBank/DDBJ databases">
        <authorList>
            <person name="Peeters C."/>
        </authorList>
    </citation>
    <scope>NUCLEOTIDE SEQUENCE</scope>
    <source>
        <strain evidence="7">LMG 29322</strain>
    </source>
</reference>
<evidence type="ECO:0000313" key="7">
    <source>
        <dbReference type="EMBL" id="SAK86394.1"/>
    </source>
</evidence>
<dbReference type="Gene3D" id="1.10.10.10">
    <property type="entry name" value="Winged helix-like DNA-binding domain superfamily/Winged helix DNA-binding domain"/>
    <property type="match status" value="1"/>
</dbReference>
<dbReference type="EMBL" id="FCOA02000029">
    <property type="protein sequence ID" value="SAK86394.1"/>
    <property type="molecule type" value="Genomic_DNA"/>
</dbReference>
<evidence type="ECO:0000313" key="8">
    <source>
        <dbReference type="Proteomes" id="UP000054851"/>
    </source>
</evidence>
<dbReference type="Proteomes" id="UP000054851">
    <property type="component" value="Unassembled WGS sequence"/>
</dbReference>
<keyword evidence="8" id="KW-1185">Reference proteome</keyword>
<evidence type="ECO:0000256" key="5">
    <source>
        <dbReference type="SAM" id="MobiDB-lite"/>
    </source>
</evidence>
<dbReference type="InterPro" id="IPR005119">
    <property type="entry name" value="LysR_subst-bd"/>
</dbReference>
<feature type="domain" description="HTH lysR-type" evidence="6">
    <location>
        <begin position="24"/>
        <end position="81"/>
    </location>
</feature>
<dbReference type="PANTHER" id="PTHR30118">
    <property type="entry name" value="HTH-TYPE TRANSCRIPTIONAL REGULATOR LEUO-RELATED"/>
    <property type="match status" value="1"/>
</dbReference>
<dbReference type="InterPro" id="IPR050389">
    <property type="entry name" value="LysR-type_TF"/>
</dbReference>
<dbReference type="PROSITE" id="PS50931">
    <property type="entry name" value="HTH_LYSR"/>
    <property type="match status" value="1"/>
</dbReference>
<comment type="similarity">
    <text evidence="1">Belongs to the LysR transcriptional regulatory family.</text>
</comment>
<dbReference type="PRINTS" id="PR00039">
    <property type="entry name" value="HTHLYSR"/>
</dbReference>
<proteinExistence type="inferred from homology"/>
<dbReference type="CDD" id="cd08417">
    <property type="entry name" value="PBP2_Nitroaromatics_like"/>
    <property type="match status" value="1"/>
</dbReference>
<dbReference type="GO" id="GO:0003700">
    <property type="term" value="F:DNA-binding transcription factor activity"/>
    <property type="evidence" value="ECO:0007669"/>
    <property type="project" value="InterPro"/>
</dbReference>
<dbReference type="Pfam" id="PF03466">
    <property type="entry name" value="LysR_substrate"/>
    <property type="match status" value="1"/>
</dbReference>
<protein>
    <submittedName>
        <fullName evidence="7">LysR family transcriptional regulator</fullName>
    </submittedName>
</protein>
<evidence type="ECO:0000256" key="2">
    <source>
        <dbReference type="ARBA" id="ARBA00023015"/>
    </source>
</evidence>
<dbReference type="AlphaFoldDB" id="A0A158CVM9"/>
<sequence length="331" mass="36811">MKETKETKGERATRPAEPAPAERIDLNLLNVFDVVMTERHVTRAAERLEMTQSAVSNSLNRLRVQFKDQLFVKTPKGVMPTPRALAMWPRVHQAMEELHAATHLDDMAVGDTDMRFRISLGDLSASLLAPHLYRVLAAHSALTRLSFVPHDPAMAGARLMRGEVDFAIGLEPPRAAVVQGMPLWSTSYLIAGRKGHPLFEKPISLASFCETPQLAVNVLGEDDAPSAVDDALANRGLKRDVRFSVNQFSVAAPILRESELIAVLPSRLALTYTARGIIETRPLPFSIPDAVLYLTWHQRSNTLPSHQWLKQRLIEAATQLNIDAERELRKG</sequence>
<dbReference type="Pfam" id="PF00126">
    <property type="entry name" value="HTH_1"/>
    <property type="match status" value="1"/>
</dbReference>
<feature type="region of interest" description="Disordered" evidence="5">
    <location>
        <begin position="1"/>
        <end position="20"/>
    </location>
</feature>
<dbReference type="SUPFAM" id="SSF53850">
    <property type="entry name" value="Periplasmic binding protein-like II"/>
    <property type="match status" value="1"/>
</dbReference>